<feature type="compositionally biased region" description="Basic and acidic residues" evidence="6">
    <location>
        <begin position="4210"/>
        <end position="4224"/>
    </location>
</feature>
<dbReference type="Gene3D" id="3.40.50.12780">
    <property type="entry name" value="N-terminal domain of ligase-like"/>
    <property type="match status" value="3"/>
</dbReference>
<feature type="region of interest" description="Disordered" evidence="6">
    <location>
        <begin position="4206"/>
        <end position="4225"/>
    </location>
</feature>
<dbReference type="Pfam" id="PF13193">
    <property type="entry name" value="AMP-binding_C"/>
    <property type="match status" value="3"/>
</dbReference>
<dbReference type="GO" id="GO:0017000">
    <property type="term" value="P:antibiotic biosynthetic process"/>
    <property type="evidence" value="ECO:0007669"/>
    <property type="project" value="UniProtKB-KW"/>
</dbReference>
<dbReference type="KEGG" id="nhu:H0264_14400"/>
<feature type="domain" description="Carrier" evidence="7">
    <location>
        <begin position="4231"/>
        <end position="4306"/>
    </location>
</feature>
<evidence type="ECO:0000256" key="2">
    <source>
        <dbReference type="ARBA" id="ARBA00022450"/>
    </source>
</evidence>
<dbReference type="Proteomes" id="UP000515512">
    <property type="component" value="Chromosome"/>
</dbReference>
<reference evidence="8 9" key="1">
    <citation type="submission" date="2020-07" db="EMBL/GenBank/DDBJ databases">
        <authorList>
            <person name="Zhuang K."/>
            <person name="Ran Y."/>
        </authorList>
    </citation>
    <scope>NUCLEOTIDE SEQUENCE [LARGE SCALE GENOMIC DNA]</scope>
    <source>
        <strain evidence="8 9">WCH-YHL-001</strain>
    </source>
</reference>
<dbReference type="Gene3D" id="3.40.50.1820">
    <property type="entry name" value="alpha/beta hydrolase"/>
    <property type="match status" value="1"/>
</dbReference>
<dbReference type="Pfam" id="PF00501">
    <property type="entry name" value="AMP-binding"/>
    <property type="match status" value="3"/>
</dbReference>
<dbReference type="NCBIfam" id="TIGR01733">
    <property type="entry name" value="AA-adenyl-dom"/>
    <property type="match status" value="3"/>
</dbReference>
<dbReference type="InterPro" id="IPR009081">
    <property type="entry name" value="PP-bd_ACP"/>
</dbReference>
<keyword evidence="5" id="KW-0045">Antibiotic biosynthesis</keyword>
<dbReference type="InterPro" id="IPR045851">
    <property type="entry name" value="AMP-bd_C_sf"/>
</dbReference>
<evidence type="ECO:0000256" key="3">
    <source>
        <dbReference type="ARBA" id="ARBA00022553"/>
    </source>
</evidence>
<feature type="domain" description="Carrier" evidence="7">
    <location>
        <begin position="1004"/>
        <end position="1078"/>
    </location>
</feature>
<dbReference type="InterPro" id="IPR020845">
    <property type="entry name" value="AMP-binding_CS"/>
</dbReference>
<dbReference type="CDD" id="cd19540">
    <property type="entry name" value="LCL_NRPS-like"/>
    <property type="match status" value="2"/>
</dbReference>
<feature type="domain" description="Carrier" evidence="7">
    <location>
        <begin position="2610"/>
        <end position="2685"/>
    </location>
</feature>
<dbReference type="FunFam" id="1.10.1200.10:FF:000005">
    <property type="entry name" value="Nonribosomal peptide synthetase 1"/>
    <property type="match status" value="1"/>
</dbReference>
<dbReference type="InterPro" id="IPR010060">
    <property type="entry name" value="NRPS_synth"/>
</dbReference>
<evidence type="ECO:0000313" key="9">
    <source>
        <dbReference type="Proteomes" id="UP000515512"/>
    </source>
</evidence>
<name>A0A7D6ZMK5_9NOCA</name>
<organism evidence="8 9">
    <name type="scientific">Nocardia huaxiensis</name>
    <dbReference type="NCBI Taxonomy" id="2755382"/>
    <lineage>
        <taxon>Bacteria</taxon>
        <taxon>Bacillati</taxon>
        <taxon>Actinomycetota</taxon>
        <taxon>Actinomycetes</taxon>
        <taxon>Mycobacteriales</taxon>
        <taxon>Nocardiaceae</taxon>
        <taxon>Nocardia</taxon>
    </lineage>
</organism>
<dbReference type="InterPro" id="IPR006162">
    <property type="entry name" value="Ppantetheine_attach_site"/>
</dbReference>
<dbReference type="InterPro" id="IPR001031">
    <property type="entry name" value="Thioesterase"/>
</dbReference>
<keyword evidence="3" id="KW-0597">Phosphoprotein</keyword>
<dbReference type="Gene3D" id="1.10.1200.10">
    <property type="entry name" value="ACP-like"/>
    <property type="match status" value="3"/>
</dbReference>
<evidence type="ECO:0000259" key="7">
    <source>
        <dbReference type="PROSITE" id="PS50075"/>
    </source>
</evidence>
<dbReference type="InterPro" id="IPR000873">
    <property type="entry name" value="AMP-dep_synth/lig_dom"/>
</dbReference>
<dbReference type="SUPFAM" id="SSF52777">
    <property type="entry name" value="CoA-dependent acyltransferases"/>
    <property type="match status" value="10"/>
</dbReference>
<dbReference type="Gene3D" id="3.30.559.10">
    <property type="entry name" value="Chloramphenicol acetyltransferase-like domain"/>
    <property type="match status" value="5"/>
</dbReference>
<dbReference type="InterPro" id="IPR010071">
    <property type="entry name" value="AA_adenyl_dom"/>
</dbReference>
<dbReference type="SMART" id="SM00823">
    <property type="entry name" value="PKS_PP"/>
    <property type="match status" value="4"/>
</dbReference>
<dbReference type="InterPro" id="IPR029058">
    <property type="entry name" value="AB_hydrolase_fold"/>
</dbReference>
<dbReference type="UniPathway" id="UPA00011"/>
<dbReference type="InterPro" id="IPR025110">
    <property type="entry name" value="AMP-bd_C"/>
</dbReference>
<dbReference type="Gene3D" id="3.30.559.30">
    <property type="entry name" value="Nonribosomal peptide synthetase, condensation domain"/>
    <property type="match status" value="5"/>
</dbReference>
<dbReference type="Pfam" id="PF00550">
    <property type="entry name" value="PP-binding"/>
    <property type="match status" value="4"/>
</dbReference>
<dbReference type="CDD" id="cd05930">
    <property type="entry name" value="A_NRPS"/>
    <property type="match status" value="1"/>
</dbReference>
<dbReference type="NCBIfam" id="NF003417">
    <property type="entry name" value="PRK04813.1"/>
    <property type="match status" value="3"/>
</dbReference>
<keyword evidence="9" id="KW-1185">Reference proteome</keyword>
<protein>
    <submittedName>
        <fullName evidence="8">Amino acid adenylation domain-containing protein</fullName>
    </submittedName>
</protein>
<dbReference type="GO" id="GO:0008610">
    <property type="term" value="P:lipid biosynthetic process"/>
    <property type="evidence" value="ECO:0007669"/>
    <property type="project" value="UniProtKB-ARBA"/>
</dbReference>
<evidence type="ECO:0000313" key="8">
    <source>
        <dbReference type="EMBL" id="QLY33260.1"/>
    </source>
</evidence>
<dbReference type="Pfam" id="PF00975">
    <property type="entry name" value="Thioesterase"/>
    <property type="match status" value="1"/>
</dbReference>
<dbReference type="GO" id="GO:0043041">
    <property type="term" value="P:amino acid activation for nonribosomal peptide biosynthetic process"/>
    <property type="evidence" value="ECO:0007669"/>
    <property type="project" value="TreeGrafter"/>
</dbReference>
<dbReference type="GO" id="GO:0072330">
    <property type="term" value="P:monocarboxylic acid biosynthetic process"/>
    <property type="evidence" value="ECO:0007669"/>
    <property type="project" value="UniProtKB-ARBA"/>
</dbReference>
<dbReference type="SUPFAM" id="SSF53474">
    <property type="entry name" value="alpha/beta-Hydrolases"/>
    <property type="match status" value="1"/>
</dbReference>
<dbReference type="PROSITE" id="PS00455">
    <property type="entry name" value="AMP_BINDING"/>
    <property type="match status" value="3"/>
</dbReference>
<sequence length="4566" mass="484684">MTRELAAEQTATVFPLSPAQLGMWLAQQLDPSVPLSEAQYIEMRGPLDIDTLRRVGAVAAREFGSGVLRLAEIEGRPYQVVDPNLQPVVDTLDFSDRPDPVAAALEWMRAEVATPIDLLGGRTTVSAVIRVGEQHHLCYSRVHHVVLDGFGSATMIYRIAELYNAAVRGEPAPPATAAALLEVHEAELAYRESSRYVSDQRYWREITDGMPQRCSLVSATAPACALAREARAQLDDSTAALLDDSARRFGTSPATLVMAALALYYARLTATDDVVLSLAVSGRTTAVLRRSGGNIANVVPLRLRVTRDGRVGDVVDAVRVAASGALRHQRFRYEDMGGAGSDTVEHQPEFGRGIVGPVVNIMLFPTGLDFAGVESSLHVVTSGPIDDLFVNFYQHGSDAPIHVDFAANPRLYDEDSLSRHHRRFLAVLESLLAADAATPVSALEYCTPEEKPLLAGSHGPSAPPPRLLPEIFAAGIRRAGRDAVAVVAGTREVTYGQLDALSNRLARALLHGVPGGATEQGRWGGDPAAARRGAHTEAAAAVGPESAVLLALPRSLEGVVALWAVAKTGAAFVPVGTGMPAERVARIAEECGAGVGFAFAEDIASLPDSVRWIAVDDAVPGAAGLELSGPVGPAFAPLDSSELYGKARPANPAYMVFTSGSTGVPKGVVVSHTGLSGLAAAIVRAYRTEPGSRVLQCLNPSFDAAVLEWLQAFAAGATLVVAESDPVVGAELAGLVREYGITQVCSTPAVLATLEPDALDGVRVVSTGGEPCPPDTVARFGIGRDLVNSYGPSETTVAVTYTKGLVPGENAGIGDPVPGAGMLVLDRWLRPVPIGVSGELYVTGPGVARGYVGRPGLSAERFVPAPWGEPGSRMYRTGDLVRWTGDGVLEYVGRGDFQVKLRGMRIELGEIDAVLNAHAAVEIAVTVARPAPSGGTVLAAYVVPHAGASVSEAELLDHATHRLPPYMVPATVTVLGALPLTANGKVDRRALPEPALAQPVPHREATTETERYLCALFADILGVPEIFPDTSFFALGGDSIMAITLVSRARADGVIFSAREVFEHRTPAALAAVVTRCEDRPERLPELPGGGIGRVPLTPVAAWLLARPGWAHFAQSMVVSLPAGIEHDALQRAVQALLDRHDMLRARVVRTDTGLELEVSPPHSVDAAALLTRIDCAPGRLGDGAAPGVDDRNLDGELAAAVGRLDPHAGRMAAMTWLDFGSARPGRLLIAVHHLACDAVSWRILLPDLMTAWTQISTGATPALPETGTSVRTWAHALDALANPPESASANATKDDGARRAAQSWPLSEMPYWRETLLPDALLGRRRLDTAVDTHRTAGRVTVEVPADVSATLTGRIAAAYRCGVEDALLAALTLALARRRVAQGHNGSAADAAGVPDRRTTVLPEPRMGAGIGETLVTIERHGREEAVVAGADLSRTVGWFTAPVPVRLGPVADEAVSGSWLGDEPADSPVRSPRNNAVARALKIVKEQLRAVPHGGIGFGLLRYSNAATAAELAELPEPQLGFNYLGAVPEVAAEAEWMPVSMADRLGGHADPDMPLAAVVSVDAVALESEQGVRIRAVWQFASGAIDAAQVEELAGEWVSAVSEIAAHLGTVEAGGFTPGDLPLLRTTQQEIDSWERDYGRLDDVLPLTPLQRGLLFQAQLAEGGPDGYSVQAVIEVEGELEFGRLRSAAAALVRRHEVLRTGFVQSGDRAVQVISAQVEVPCAYREVRGISAVELDEIAAAELRTPFAIERPPLLRILCLALGESRFRIVITNHHLILDGWSMPLLFAELIGLYETDGDSGGFAPPVPFRRYLEWLAEQDGDRARAAWARALAGLAGPTLVAPVAPRAEAATTPVAHAVPLADGMVERLRATAAECQVTLNTIMQVAWALTLGERTGLADIVFGATVSGRPPELAGAERMVGMLVNTVPVRIALDPRESVGELLTRVQREQAELAEHQFLGLDEIHARTGLGPLFDTATVFESYPVDAGSLREATRQARLTVTGIEGHDGTHYPLSLAAYATGGLRLELTRSPRYFDAAQADTIAASLASLLTALTEDPQRRVSRLLSADPGVSPAIRHGDRGHPARLLPELLTVIGPGEHTAIAGATWVAGLPGRCALEDEYPSTPDAAADVPYAELDRLSNRLARLLIRAGAGPERAVLVALPRCGESMVAMWAVAKTGAAFVPVDIAQPAARTAVMAAECGATLGITVSTLSADLPEEVSWLSLDDPETVAQVRESAAAAITDAERTAPLRSEHAAYVVFTSGSTGTPKGVTVTHAGLANMALATADRCRIDSGSRVLHCLNPAFDAAILVWLSTFTAGGTLVLAAPDANAGAELAAAIAAGAATHLVCTPTVLATLDTDDLAGVGTIVTGGESCPPALITRMASGRMLLNSYGPAETTIAVSYSDPMTPDTVAAIGSPIPGATLLVLDDWLRPVPVGAIGELYVRGTGLARGYAGRPALSASRFVADPYLPGARMYRTGDLMRCTATGFEYAGRSDFQVKVRGIRVEPGEVDAALLAHPSVESAVTVAHRTRTGAMALCSYVTLAAEYSGRAEQLTAWVTARLPRYLVPSSIQVLAELPRTRTGKIDLRALPEPEVAQAEYRAPVGAEILVAATFAEVLGHERVGARDDFFALGGDSLIATRVAARLGAALDTTVPVRLLFEAPTVADLAVRLTESATSTAEPALAPQSRPDPVPLSPAQQRMWFVNRYDPGSPAYNVPVALRLSGELDPGALRAALLDVLARHETLRTVYPDTDGIGGQRVLTAAEVPLDLDPIMVTADEVPARVAETVSTGFDVTAGVPLRLRLFRLAETEHVIVLVAHHIATDGFSMAPLTRDVAAAYAVRAAGRLPVWDPLPVQYADYTLWQLARLGQETDPASLLSRQLEYWSRTLAELPDHLELPTDRPRPARASHSAAEHVTRLDAALTAAIDRTARNHRATPFMVVHAALAALLARLTGSADVVVGTPVAGRGHRDLDDLVGMFVNTLVLRTGIRPAEAFGELLDRVRDIDLAAFEHADVPFERLVDELSPARSAARHPLVQVMLVFQNLTLPELRLPELTVAPLDLPQTNTRFDLSVTIIADGDGLELRCAYATDLFDAPTIAAFTDRLTKVLAAATEGSQRASADPIEKPCAVGDIDLLTAAERSMLQWANPSAATARTLADLMADAVAANPEGVAVTCGDRRLTYRELDARAARLARRLSAAGARPETLVAVGIPRSIESILAVWAVARTGAAFVPVDPAYPLDRIARIVEVSGVRTGLTVAAHRDRLPDDVDWWCVDDAGDNPPRPDTAEVDTWMPVAAHPENPAYVIFTSGSTGAPKGVVVTHAGLANLAVAQRERNRLTRESRVLQVASPSFDASVLELVMAVGAAATLVVAPPTVFAGPDLGDLLARERVSHIALTPSALATVDPTGLGDLRMIINGGEPCPPELVAAWAAPGRLHFNDYGPTETTVWATGSAALAPGDAITIGTPAPGMRALVLDDRLRPVPDGVAGELYLSGIALARGYYGRTDLTAARFVPDLYGQPGQRMYRTGDLVRRRHGDLEYLGRTDNQVKLRGLRIELGDIEAALTAEPAVARAAALIHEDGRGGMLVAYVVAAPDAEIGPGQLKRAVARKLPSYMVPSAIIALVDLPRTANGKLDREALPAPQPIEGKHAAPDGPVEQAVAAAFAEVLEIEQVWRDDDFFALGGNSLIATRVVARLGAALETAVPVRALFDAPTVAELAQLIGSGELADRPRPGRRPRPERIPLSAAQQRMWFLNRYDPGSPVYNIPGAFEIAGTLDITALRAAIDDVVARHETLRTVYPIGPDGVPCQRILEARDGLTPVAEIDSNAAEVATELTAQLSRGFDITRETPLRVCIVRVGPQRTILAMAVHHIAADGWSMAPLARDVLYAFAARAANTLPEWTPLPLQYADYALWQRELLGAEDDSTGLAHRQLDFWRANLTGLPELHALPTDHPRPATPTGTGDRIEFTIPATVHDRLQVLARSHGASPFMVVHAALAVLLARLSGRADIAIGSVVAGRGDGEFDDLVGMFVNTVVLRTRIDAHADFAATLDAVRHADLAVYGNLDLPFERLVEALAPVRSTAHHPLFQVLLAFQNLPLQPVSLPDLEIRPVDAPAPGSKFDLEWMLAEQFGPAGEPAGITAVLTFATDLFDRSTAQAMADGFAALLAVVTETPDAVVGDVAVPTATGPVPALAMNPHDEWPSGVEPRTEPAPRVYRAPRTDTERLLTKAFETVLELPRIGLDDNFFELGGNSMAAVRLVTRVREDTGIPLQLQSMFLDPTPAALARRLTEAAAQPDVEPSMRVLLPMRPAGSGPALFCVHPAIGLAWCYAGLVQYVDRAHPVYGLQSPGVVDGGTADRTVRELAVRYVEEIRRVQPHGPYHLLGYSAGGPIAHAMAVELRRRGEQVPSLIMMDARADVEIADDSAIPPLAVLLAEFGGIDVPPELAEVTPAQAAELLEAAGISFTVTELEHFYSDLRHLLRQISAHRPEVFDGDLLFFTASGNLDPTPNLATWRPYIAGTVHEQAIPFGHNRLIAPESLAVIGPIVDAYLRR</sequence>
<dbReference type="InterPro" id="IPR020806">
    <property type="entry name" value="PKS_PP-bd"/>
</dbReference>
<dbReference type="InterPro" id="IPR001242">
    <property type="entry name" value="Condensation_dom"/>
</dbReference>
<dbReference type="PANTHER" id="PTHR45527:SF1">
    <property type="entry name" value="FATTY ACID SYNTHASE"/>
    <property type="match status" value="1"/>
</dbReference>
<dbReference type="Pfam" id="PF00668">
    <property type="entry name" value="Condensation"/>
    <property type="match status" value="4"/>
</dbReference>
<evidence type="ECO:0000256" key="5">
    <source>
        <dbReference type="ARBA" id="ARBA00023194"/>
    </source>
</evidence>
<proteinExistence type="predicted"/>
<dbReference type="EMBL" id="CP059399">
    <property type="protein sequence ID" value="QLY33260.1"/>
    <property type="molecule type" value="Genomic_DNA"/>
</dbReference>
<keyword evidence="2" id="KW-0596">Phosphopantetheine</keyword>
<dbReference type="InterPro" id="IPR042099">
    <property type="entry name" value="ANL_N_sf"/>
</dbReference>
<dbReference type="SUPFAM" id="SSF47336">
    <property type="entry name" value="ACP-like"/>
    <property type="match status" value="4"/>
</dbReference>
<dbReference type="PANTHER" id="PTHR45527">
    <property type="entry name" value="NONRIBOSOMAL PEPTIDE SYNTHETASE"/>
    <property type="match status" value="1"/>
</dbReference>
<dbReference type="GO" id="GO:0031177">
    <property type="term" value="F:phosphopantetheine binding"/>
    <property type="evidence" value="ECO:0007669"/>
    <property type="project" value="InterPro"/>
</dbReference>
<dbReference type="NCBIfam" id="TIGR01720">
    <property type="entry name" value="NRPS-para261"/>
    <property type="match status" value="1"/>
</dbReference>
<dbReference type="Gene3D" id="3.30.300.30">
    <property type="match status" value="3"/>
</dbReference>
<feature type="domain" description="Carrier" evidence="7">
    <location>
        <begin position="3664"/>
        <end position="3739"/>
    </location>
</feature>
<dbReference type="FunFam" id="1.10.1200.10:FF:000016">
    <property type="entry name" value="Non-ribosomal peptide synthase"/>
    <property type="match status" value="1"/>
</dbReference>
<dbReference type="InterPro" id="IPR036736">
    <property type="entry name" value="ACP-like_sf"/>
</dbReference>
<feature type="region of interest" description="Disordered" evidence="6">
    <location>
        <begin position="1386"/>
        <end position="1408"/>
    </location>
</feature>
<keyword evidence="4" id="KW-0677">Repeat</keyword>
<dbReference type="GO" id="GO:0044550">
    <property type="term" value="P:secondary metabolite biosynthetic process"/>
    <property type="evidence" value="ECO:0007669"/>
    <property type="project" value="TreeGrafter"/>
</dbReference>
<dbReference type="PROSITE" id="PS50075">
    <property type="entry name" value="CARRIER"/>
    <property type="match status" value="4"/>
</dbReference>
<comment type="cofactor">
    <cofactor evidence="1">
        <name>pantetheine 4'-phosphate</name>
        <dbReference type="ChEBI" id="CHEBI:47942"/>
    </cofactor>
</comment>
<evidence type="ECO:0000256" key="1">
    <source>
        <dbReference type="ARBA" id="ARBA00001957"/>
    </source>
</evidence>
<dbReference type="SUPFAM" id="SSF56801">
    <property type="entry name" value="Acetyl-CoA synthetase-like"/>
    <property type="match status" value="3"/>
</dbReference>
<evidence type="ECO:0000256" key="4">
    <source>
        <dbReference type="ARBA" id="ARBA00022737"/>
    </source>
</evidence>
<dbReference type="InterPro" id="IPR023213">
    <property type="entry name" value="CAT-like_dom_sf"/>
</dbReference>
<dbReference type="FunFam" id="2.30.38.10:FF:000001">
    <property type="entry name" value="Non-ribosomal peptide synthetase PvdI"/>
    <property type="match status" value="1"/>
</dbReference>
<dbReference type="GO" id="GO:0005829">
    <property type="term" value="C:cytosol"/>
    <property type="evidence" value="ECO:0007669"/>
    <property type="project" value="TreeGrafter"/>
</dbReference>
<accession>A0A7D6ZMK5</accession>
<gene>
    <name evidence="8" type="ORF">H0264_14400</name>
</gene>
<dbReference type="GO" id="GO:0003824">
    <property type="term" value="F:catalytic activity"/>
    <property type="evidence" value="ECO:0007669"/>
    <property type="project" value="InterPro"/>
</dbReference>
<dbReference type="PROSITE" id="PS00012">
    <property type="entry name" value="PHOSPHOPANTETHEINE"/>
    <property type="match status" value="4"/>
</dbReference>
<dbReference type="RefSeq" id="WP_181584424.1">
    <property type="nucleotide sequence ID" value="NZ_CP059399.1"/>
</dbReference>
<evidence type="ECO:0000256" key="6">
    <source>
        <dbReference type="SAM" id="MobiDB-lite"/>
    </source>
</evidence>